<feature type="coiled-coil region" evidence="1">
    <location>
        <begin position="34"/>
        <end position="61"/>
    </location>
</feature>
<dbReference type="AlphaFoldDB" id="A0AAN7UP07"/>
<accession>A0AAN7UP07</accession>
<keyword evidence="1" id="KW-0175">Coiled coil</keyword>
<evidence type="ECO:0000256" key="1">
    <source>
        <dbReference type="SAM" id="Coils"/>
    </source>
</evidence>
<gene>
    <name evidence="2" type="ORF">RRF57_012117</name>
</gene>
<reference evidence="2 3" key="1">
    <citation type="submission" date="2023-10" db="EMBL/GenBank/DDBJ databases">
        <title>Draft genome sequence of Xylaria bambusicola isolate GMP-LS, the root and basal stem rot pathogen of sugarcane in Indonesia.</title>
        <authorList>
            <person name="Selvaraj P."/>
            <person name="Muralishankar V."/>
            <person name="Muruganantham S."/>
            <person name="Sp S."/>
            <person name="Haryani S."/>
            <person name="Lau K.J.X."/>
            <person name="Naqvi N.I."/>
        </authorList>
    </citation>
    <scope>NUCLEOTIDE SEQUENCE [LARGE SCALE GENOMIC DNA]</scope>
    <source>
        <strain evidence="2">GMP-LS</strain>
    </source>
</reference>
<dbReference type="Proteomes" id="UP001305414">
    <property type="component" value="Unassembled WGS sequence"/>
</dbReference>
<dbReference type="EMBL" id="JAWHQM010000068">
    <property type="protein sequence ID" value="KAK5636405.1"/>
    <property type="molecule type" value="Genomic_DNA"/>
</dbReference>
<name>A0AAN7UP07_9PEZI</name>
<proteinExistence type="predicted"/>
<evidence type="ECO:0000313" key="3">
    <source>
        <dbReference type="Proteomes" id="UP001305414"/>
    </source>
</evidence>
<comment type="caution">
    <text evidence="2">The sequence shown here is derived from an EMBL/GenBank/DDBJ whole genome shotgun (WGS) entry which is preliminary data.</text>
</comment>
<evidence type="ECO:0000313" key="2">
    <source>
        <dbReference type="EMBL" id="KAK5636405.1"/>
    </source>
</evidence>
<protein>
    <submittedName>
        <fullName evidence="2">Uncharacterized protein</fullName>
    </submittedName>
</protein>
<organism evidence="2 3">
    <name type="scientific">Xylaria bambusicola</name>
    <dbReference type="NCBI Taxonomy" id="326684"/>
    <lineage>
        <taxon>Eukaryota</taxon>
        <taxon>Fungi</taxon>
        <taxon>Dikarya</taxon>
        <taxon>Ascomycota</taxon>
        <taxon>Pezizomycotina</taxon>
        <taxon>Sordariomycetes</taxon>
        <taxon>Xylariomycetidae</taxon>
        <taxon>Xylariales</taxon>
        <taxon>Xylariaceae</taxon>
        <taxon>Xylaria</taxon>
    </lineage>
</organism>
<keyword evidence="3" id="KW-1185">Reference proteome</keyword>
<sequence length="122" mass="14052">MTELFGEMSELSSAVTAYDDAQERRVEKLRDTILHNLIQQLAELRNLLQSVQRRNAVLASLLFDTIKTRFDRIENSYPNTLDWVVKMPLTNFRTWLETGDGIYWISGLVRGSPRSSNALNGY</sequence>